<sequence length="158" mass="17406">MDTRTVTLGSSTEMYTGPFEDWFKINWDGPGPDWDLPLCLIKNGVHSPACIPANSWSTTVMDYAGLQRTDGFRLTRVGERGLEFRDEAPGPQNRWVLGWHADGAFLVHADTGLMVKAYEDGTIQLTDVADSDDGLVKWNGDVYFSESAVSKAMSTLLG</sequence>
<dbReference type="InParanoid" id="A0A2R5FKN6"/>
<protein>
    <submittedName>
        <fullName evidence="1">Uncharacterized protein</fullName>
    </submittedName>
</protein>
<proteinExistence type="predicted"/>
<evidence type="ECO:0000313" key="1">
    <source>
        <dbReference type="EMBL" id="GBG16341.1"/>
    </source>
</evidence>
<dbReference type="Proteomes" id="UP000241890">
    <property type="component" value="Unassembled WGS sequence"/>
</dbReference>
<evidence type="ECO:0000313" key="2">
    <source>
        <dbReference type="Proteomes" id="UP000241890"/>
    </source>
</evidence>
<organism evidence="1 2">
    <name type="scientific">Hondaea fermentalgiana</name>
    <dbReference type="NCBI Taxonomy" id="2315210"/>
    <lineage>
        <taxon>Eukaryota</taxon>
        <taxon>Sar</taxon>
        <taxon>Stramenopiles</taxon>
        <taxon>Bigyra</taxon>
        <taxon>Labyrinthulomycetes</taxon>
        <taxon>Thraustochytrida</taxon>
        <taxon>Thraustochytriidae</taxon>
        <taxon>Hondaea</taxon>
    </lineage>
</organism>
<feature type="non-terminal residue" evidence="1">
    <location>
        <position position="158"/>
    </location>
</feature>
<comment type="caution">
    <text evidence="1">The sequence shown here is derived from an EMBL/GenBank/DDBJ whole genome shotgun (WGS) entry which is preliminary data.</text>
</comment>
<name>A0A2R5FKN6_9STRA</name>
<gene>
    <name evidence="1" type="ORF">FCC1311_118162</name>
</gene>
<accession>A0A2R5FKN6</accession>
<dbReference type="EMBL" id="BEYU01001931">
    <property type="protein sequence ID" value="GBG16341.1"/>
    <property type="molecule type" value="Genomic_DNA"/>
</dbReference>
<dbReference type="AlphaFoldDB" id="A0A2R5FKN6"/>
<reference evidence="1 2" key="1">
    <citation type="submission" date="2017-12" db="EMBL/GenBank/DDBJ databases">
        <title>Sequencing, de novo assembly and annotation of complete genome of a new Thraustochytrid species, strain FCC1311.</title>
        <authorList>
            <person name="Sedici K."/>
            <person name="Godart F."/>
            <person name="Aiese Cigliano R."/>
            <person name="Sanseverino W."/>
            <person name="Barakat M."/>
            <person name="Ortet P."/>
            <person name="Marechal E."/>
            <person name="Cagnac O."/>
            <person name="Amato A."/>
        </authorList>
    </citation>
    <scope>NUCLEOTIDE SEQUENCE [LARGE SCALE GENOMIC DNA]</scope>
</reference>
<keyword evidence="2" id="KW-1185">Reference proteome</keyword>